<dbReference type="RefSeq" id="WP_155347308.1">
    <property type="nucleotide sequence ID" value="NZ_BAAAHM010000015.1"/>
</dbReference>
<evidence type="ECO:0000313" key="2">
    <source>
        <dbReference type="EMBL" id="GES22356.1"/>
    </source>
</evidence>
<dbReference type="Proteomes" id="UP000377595">
    <property type="component" value="Unassembled WGS sequence"/>
</dbReference>
<dbReference type="EMBL" id="BLAF01000030">
    <property type="protein sequence ID" value="GES22356.1"/>
    <property type="molecule type" value="Genomic_DNA"/>
</dbReference>
<name>A0A5M3XNN0_9ACTN</name>
<comment type="caution">
    <text evidence="2">The sequence shown here is derived from an EMBL/GenBank/DDBJ whole genome shotgun (WGS) entry which is preliminary data.</text>
</comment>
<organism evidence="2 3">
    <name type="scientific">Acrocarpospora pleiomorpha</name>
    <dbReference type="NCBI Taxonomy" id="90975"/>
    <lineage>
        <taxon>Bacteria</taxon>
        <taxon>Bacillati</taxon>
        <taxon>Actinomycetota</taxon>
        <taxon>Actinomycetes</taxon>
        <taxon>Streptosporangiales</taxon>
        <taxon>Streptosporangiaceae</taxon>
        <taxon>Acrocarpospora</taxon>
    </lineage>
</organism>
<keyword evidence="3" id="KW-1185">Reference proteome</keyword>
<protein>
    <submittedName>
        <fullName evidence="2">Uncharacterized protein</fullName>
    </submittedName>
</protein>
<dbReference type="OrthoDB" id="3511250at2"/>
<accession>A0A5M3XNN0</accession>
<sequence>MRKTLRLVLAAATGAMVLTAGAAITVVAPANAISSAVADPTIGAITVSDNFVPPSGSDKIPFKFTVTTPPFLNGKAPKVTAVFYKEGDATSGAGTAATVNAIADIAATATPPATLDVTGSVPITSSDKPTTDTGKWTIKVTVAPESGTTPAAVSRDDTFTVAKATRVTSASVDPSTVKLKSGSDIDVYAAFKLERGGAANDEKVTDVRLESKDSDDYYSLNTGLESDDSYHDSTSMDYDTTAGAWQLKVSVTRGSKTYAFVKGFSVTKGTTGKAKSKITLVASPSKVKKGKTTKLYGKVYRGYTSWGAWKKKILKLYFKKKGTKTWKFVGYVGSNSSGKYSKTVKPKYDGYWRLGATASSQTKSSWSPSKFVDVR</sequence>
<reference evidence="2 3" key="1">
    <citation type="submission" date="2019-10" db="EMBL/GenBank/DDBJ databases">
        <title>Whole genome shotgun sequence of Acrocarpospora pleiomorpha NBRC 16267.</title>
        <authorList>
            <person name="Ichikawa N."/>
            <person name="Kimura A."/>
            <person name="Kitahashi Y."/>
            <person name="Komaki H."/>
            <person name="Oguchi A."/>
        </authorList>
    </citation>
    <scope>NUCLEOTIDE SEQUENCE [LARGE SCALE GENOMIC DNA]</scope>
    <source>
        <strain evidence="2 3">NBRC 16267</strain>
    </source>
</reference>
<evidence type="ECO:0000256" key="1">
    <source>
        <dbReference type="SAM" id="SignalP"/>
    </source>
</evidence>
<feature type="chain" id="PRO_5038371380" evidence="1">
    <location>
        <begin position="23"/>
        <end position="375"/>
    </location>
</feature>
<dbReference type="AlphaFoldDB" id="A0A5M3XNN0"/>
<gene>
    <name evidence="2" type="ORF">Aple_052530</name>
</gene>
<proteinExistence type="predicted"/>
<feature type="signal peptide" evidence="1">
    <location>
        <begin position="1"/>
        <end position="22"/>
    </location>
</feature>
<keyword evidence="1" id="KW-0732">Signal</keyword>
<evidence type="ECO:0000313" key="3">
    <source>
        <dbReference type="Proteomes" id="UP000377595"/>
    </source>
</evidence>